<organism evidence="1 2">
    <name type="scientific">Glomus cerebriforme</name>
    <dbReference type="NCBI Taxonomy" id="658196"/>
    <lineage>
        <taxon>Eukaryota</taxon>
        <taxon>Fungi</taxon>
        <taxon>Fungi incertae sedis</taxon>
        <taxon>Mucoromycota</taxon>
        <taxon>Glomeromycotina</taxon>
        <taxon>Glomeromycetes</taxon>
        <taxon>Glomerales</taxon>
        <taxon>Glomeraceae</taxon>
        <taxon>Glomus</taxon>
    </lineage>
</organism>
<evidence type="ECO:0000313" key="2">
    <source>
        <dbReference type="Proteomes" id="UP000265703"/>
    </source>
</evidence>
<proteinExistence type="predicted"/>
<sequence length="984" mass="113763">MEISLLAETRRFRDVIDVPFAFLFFSVSFLDFLESNVTDSWTSGRLIIIASNEGSTADTRKKDGRPAGKIWEYFEKGPQDSDEDIDSTSITRRKTSQTDVENFPTSLDKEIQINKVLVKLFIARINIKVTRIIENEINLTIAFDGWINSSGQSIYDYCLITEEHMEYLWLSKDYSDIAHHTGEFLGEEVIKVMKNIGPEKLAAVVSDHAPDAHLCKHRFVVETIQKSTMWDCISSIARLELAFARVLSIHESEIKSRVKDILYDRSFFENCKTIASILHPLKVSKTQYIEGLLVYDKKDKIFYNFDKKTNEKFSTFASWIKFLKNKRVFSGERSALATIFFEPNFSSFNLASLLRAKQIPYWKNYNSTSIAEVTSLIKTLMTSNQKFFGIGIREIINEVGKSVKEINGITTGIAIKRTLSEINETIHYVSMAKICIGQKTKGFEQVVKLRGIHLKIANKNQIIHTLRAKLQKKIEDDEEKVSEELNQVAQKISKEVMENKINISSFNPIFQELIRIQSEKVNGVRYHPMFMQWAISIYSRAGRAAYEQHSGWQNKTTHLILEKMAVENIGSYGRIGFFSHDSFKIQKDFEDEKEELQSFIMQCEKKLQADDSRNIVEVNIDKNNYEQAKIIITNIDRSKFTVRLLDPCSSNDLQVDRSSLRPLMPTKLNWEINDYCEFKSPKDNKWHVAVITNFDPATQAFIITILSTKEEWSVTIESQNVYIRPFYDTQVHWMNYKTINPITEAQGQKNIREIMIDGKESKMRVDLAEHTLSKDVENAMKEFIHYSYLYWQIFHSKKPLEGLDDSRLHTLKNVHDWFGFLGMVKEIFTLYPNSTVEPRRISQDMLEGLFGTIRQLGGDSSTQTLKGYGHALNKFQVTAKMTSKIKSFNYGESNHNGMEIDHLTHDLFMGKIETPALSFSNKNEINQQNQKISFLQERQQLFILCLYNDDIASMLEKWKNDITEINSQKKSKLLDDCMGFSFGN</sequence>
<dbReference type="Proteomes" id="UP000265703">
    <property type="component" value="Unassembled WGS sequence"/>
</dbReference>
<accession>A0A397T8J9</accession>
<keyword evidence="2" id="KW-1185">Reference proteome</keyword>
<evidence type="ECO:0000313" key="1">
    <source>
        <dbReference type="EMBL" id="RIA93246.1"/>
    </source>
</evidence>
<name>A0A397T8J9_9GLOM</name>
<dbReference type="AlphaFoldDB" id="A0A397T8J9"/>
<gene>
    <name evidence="1" type="ORF">C1645_819673</name>
</gene>
<comment type="caution">
    <text evidence="1">The sequence shown here is derived from an EMBL/GenBank/DDBJ whole genome shotgun (WGS) entry which is preliminary data.</text>
</comment>
<protein>
    <submittedName>
        <fullName evidence="1">Uncharacterized protein</fullName>
    </submittedName>
</protein>
<reference evidence="1 2" key="1">
    <citation type="submission" date="2018-06" db="EMBL/GenBank/DDBJ databases">
        <title>Comparative genomics reveals the genomic features of Rhizophagus irregularis, R. cerebriforme, R. diaphanum and Gigaspora rosea, and their symbiotic lifestyle signature.</title>
        <authorList>
            <person name="Morin E."/>
            <person name="San Clemente H."/>
            <person name="Chen E.C.H."/>
            <person name="De La Providencia I."/>
            <person name="Hainaut M."/>
            <person name="Kuo A."/>
            <person name="Kohler A."/>
            <person name="Murat C."/>
            <person name="Tang N."/>
            <person name="Roy S."/>
            <person name="Loubradou J."/>
            <person name="Henrissat B."/>
            <person name="Grigoriev I.V."/>
            <person name="Corradi N."/>
            <person name="Roux C."/>
            <person name="Martin F.M."/>
        </authorList>
    </citation>
    <scope>NUCLEOTIDE SEQUENCE [LARGE SCALE GENOMIC DNA]</scope>
    <source>
        <strain evidence="1 2">DAOM 227022</strain>
    </source>
</reference>
<dbReference type="EMBL" id="QKYT01000108">
    <property type="protein sequence ID" value="RIA93246.1"/>
    <property type="molecule type" value="Genomic_DNA"/>
</dbReference>
<dbReference type="OrthoDB" id="2429640at2759"/>